<feature type="domain" description="Rhamnogalacturonase A/B/Epimerase-like pectate lyase" evidence="1">
    <location>
        <begin position="17"/>
        <end position="64"/>
    </location>
</feature>
<organism evidence="2 3">
    <name type="scientific">Talaromyces stipitatus (strain ATCC 10500 / CBS 375.48 / QM 6759 / NRRL 1006)</name>
    <name type="common">Penicillium stipitatum</name>
    <dbReference type="NCBI Taxonomy" id="441959"/>
    <lineage>
        <taxon>Eukaryota</taxon>
        <taxon>Fungi</taxon>
        <taxon>Dikarya</taxon>
        <taxon>Ascomycota</taxon>
        <taxon>Pezizomycotina</taxon>
        <taxon>Eurotiomycetes</taxon>
        <taxon>Eurotiomycetidae</taxon>
        <taxon>Eurotiales</taxon>
        <taxon>Trichocomaceae</taxon>
        <taxon>Talaromyces</taxon>
        <taxon>Talaromyces sect. Talaromyces</taxon>
    </lineage>
</organism>
<dbReference type="InterPro" id="IPR011050">
    <property type="entry name" value="Pectin_lyase_fold/virulence"/>
</dbReference>
<dbReference type="RefSeq" id="XP_002342025.1">
    <property type="nucleotide sequence ID" value="XM_002341984.1"/>
</dbReference>
<sequence length="86" mass="8825">MQQQGSSPYAPAGYQVFRNVKDYGAKGDGVTDDTAAINKAISDGDRCGADCGLSTVYPAIVFFPGDPRVCGPGESVASAEGHPARS</sequence>
<keyword evidence="3" id="KW-1185">Reference proteome</keyword>
<evidence type="ECO:0000313" key="3">
    <source>
        <dbReference type="Proteomes" id="UP000001745"/>
    </source>
</evidence>
<evidence type="ECO:0000313" key="2">
    <source>
        <dbReference type="EMBL" id="EED24638.1"/>
    </source>
</evidence>
<dbReference type="STRING" id="441959.B8LX05"/>
<dbReference type="AlphaFoldDB" id="B8LX05"/>
<dbReference type="InterPro" id="IPR012334">
    <property type="entry name" value="Pectin_lyas_fold"/>
</dbReference>
<proteinExistence type="predicted"/>
<dbReference type="VEuPathDB" id="FungiDB:TSTA_079930"/>
<name>B8LX05_TALSN</name>
<evidence type="ECO:0000259" key="1">
    <source>
        <dbReference type="Pfam" id="PF12708"/>
    </source>
</evidence>
<dbReference type="PhylomeDB" id="B8LX05"/>
<dbReference type="GeneID" id="8106609"/>
<dbReference type="Proteomes" id="UP000001745">
    <property type="component" value="Unassembled WGS sequence"/>
</dbReference>
<gene>
    <name evidence="2" type="ORF">TSTA_079930</name>
</gene>
<reference evidence="3" key="1">
    <citation type="journal article" date="2015" name="Genome Announc.">
        <title>Genome sequence of the AIDS-associated pathogen Penicillium marneffei (ATCC18224) and its near taxonomic relative Talaromyces stipitatus (ATCC10500).</title>
        <authorList>
            <person name="Nierman W.C."/>
            <person name="Fedorova-Abrams N.D."/>
            <person name="Andrianopoulos A."/>
        </authorList>
    </citation>
    <scope>NUCLEOTIDE SEQUENCE [LARGE SCALE GENOMIC DNA]</scope>
    <source>
        <strain evidence="3">ATCC 10500 / CBS 375.48 / QM 6759 / NRRL 1006</strain>
    </source>
</reference>
<dbReference type="Pfam" id="PF12708">
    <property type="entry name" value="Pect-lyase_RHGA_epim"/>
    <property type="match status" value="1"/>
</dbReference>
<protein>
    <recommendedName>
        <fullName evidence="1">Rhamnogalacturonase A/B/Epimerase-like pectate lyase domain-containing protein</fullName>
    </recommendedName>
</protein>
<dbReference type="InParanoid" id="B8LX05"/>
<dbReference type="Gene3D" id="2.160.20.10">
    <property type="entry name" value="Single-stranded right-handed beta-helix, Pectin lyase-like"/>
    <property type="match status" value="1"/>
</dbReference>
<dbReference type="OrthoDB" id="1046782at2759"/>
<dbReference type="SUPFAM" id="SSF51126">
    <property type="entry name" value="Pectin lyase-like"/>
    <property type="match status" value="1"/>
</dbReference>
<dbReference type="HOGENOM" id="CLU_2499401_0_0_1"/>
<accession>B8LX05</accession>
<dbReference type="InterPro" id="IPR024535">
    <property type="entry name" value="RHGA/B-epi-like_pectate_lyase"/>
</dbReference>
<dbReference type="EMBL" id="EQ962652">
    <property type="protein sequence ID" value="EED24638.1"/>
    <property type="molecule type" value="Genomic_DNA"/>
</dbReference>